<organism evidence="2 3">
    <name type="scientific">Aegilops tauschii subsp. strangulata</name>
    <name type="common">Goatgrass</name>
    <dbReference type="NCBI Taxonomy" id="200361"/>
    <lineage>
        <taxon>Eukaryota</taxon>
        <taxon>Viridiplantae</taxon>
        <taxon>Streptophyta</taxon>
        <taxon>Embryophyta</taxon>
        <taxon>Tracheophyta</taxon>
        <taxon>Spermatophyta</taxon>
        <taxon>Magnoliopsida</taxon>
        <taxon>Liliopsida</taxon>
        <taxon>Poales</taxon>
        <taxon>Poaceae</taxon>
        <taxon>BOP clade</taxon>
        <taxon>Pooideae</taxon>
        <taxon>Triticodae</taxon>
        <taxon>Triticeae</taxon>
        <taxon>Triticinae</taxon>
        <taxon>Aegilops</taxon>
    </lineage>
</organism>
<dbReference type="Gramene" id="AET3Gv21244900.4">
    <property type="protein sequence ID" value="AET3Gv21244900.4"/>
    <property type="gene ID" value="AET3Gv21244900"/>
</dbReference>
<accession>A0A453GXE4</accession>
<proteinExistence type="predicted"/>
<keyword evidence="3" id="KW-1185">Reference proteome</keyword>
<reference evidence="2" key="5">
    <citation type="journal article" date="2021" name="G3 (Bethesda)">
        <title>Aegilops tauschii genome assembly Aet v5.0 features greater sequence contiguity and improved annotation.</title>
        <authorList>
            <person name="Wang L."/>
            <person name="Zhu T."/>
            <person name="Rodriguez J.C."/>
            <person name="Deal K.R."/>
            <person name="Dubcovsky J."/>
            <person name="McGuire P.E."/>
            <person name="Lux T."/>
            <person name="Spannagl M."/>
            <person name="Mayer K.F.X."/>
            <person name="Baldrich P."/>
            <person name="Meyers B.C."/>
            <person name="Huo N."/>
            <person name="Gu Y.Q."/>
            <person name="Zhou H."/>
            <person name="Devos K.M."/>
            <person name="Bennetzen J.L."/>
            <person name="Unver T."/>
            <person name="Budak H."/>
            <person name="Gulick P.J."/>
            <person name="Galiba G."/>
            <person name="Kalapos B."/>
            <person name="Nelson D.R."/>
            <person name="Li P."/>
            <person name="You F.M."/>
            <person name="Luo M.C."/>
            <person name="Dvorak J."/>
        </authorList>
    </citation>
    <scope>NUCLEOTIDE SEQUENCE [LARGE SCALE GENOMIC DNA]</scope>
    <source>
        <strain evidence="2">cv. AL8/78</strain>
    </source>
</reference>
<name>A0A453GXE4_AEGTS</name>
<dbReference type="EnsemblPlants" id="AET3Gv21244900.4">
    <property type="protein sequence ID" value="AET3Gv21244900.4"/>
    <property type="gene ID" value="AET3Gv21244900"/>
</dbReference>
<dbReference type="Proteomes" id="UP000015105">
    <property type="component" value="Chromosome 3D"/>
</dbReference>
<evidence type="ECO:0000313" key="2">
    <source>
        <dbReference type="EnsemblPlants" id="AET3Gv21244900.4"/>
    </source>
</evidence>
<evidence type="ECO:0000313" key="3">
    <source>
        <dbReference type="Proteomes" id="UP000015105"/>
    </source>
</evidence>
<feature type="region of interest" description="Disordered" evidence="1">
    <location>
        <begin position="210"/>
        <end position="256"/>
    </location>
</feature>
<reference evidence="2" key="4">
    <citation type="submission" date="2019-03" db="UniProtKB">
        <authorList>
            <consortium name="EnsemblPlants"/>
        </authorList>
    </citation>
    <scope>IDENTIFICATION</scope>
</reference>
<sequence>ECIIFQIMLRELMKSKGNSLMAIEVVEEERFEDAPYGAGSCSTGIVPIPGSFVCGSPAPASSEIDGELVCARGRGDCLNEPRLGPAAVLAPLISGWVVHAKAASKNTRLRLGNSDEEEVADFYGQLWVVPSPRRHPRPHIPHHQPPNPKFAIPKLFWVRKDMFQSKSFTIEDCFPVPHPGLDPTPTKFQITVPGFLLGSRSFAEVVRDMENQGQGNRNCRPPAAKKAAPTQEGRSAGPPQVIPVQHGGNKTGGGGK</sequence>
<protein>
    <submittedName>
        <fullName evidence="2">Uncharacterized protein</fullName>
    </submittedName>
</protein>
<reference evidence="3" key="1">
    <citation type="journal article" date="2014" name="Science">
        <title>Ancient hybridizations among the ancestral genomes of bread wheat.</title>
        <authorList>
            <consortium name="International Wheat Genome Sequencing Consortium,"/>
            <person name="Marcussen T."/>
            <person name="Sandve S.R."/>
            <person name="Heier L."/>
            <person name="Spannagl M."/>
            <person name="Pfeifer M."/>
            <person name="Jakobsen K.S."/>
            <person name="Wulff B.B."/>
            <person name="Steuernagel B."/>
            <person name="Mayer K.F."/>
            <person name="Olsen O.A."/>
        </authorList>
    </citation>
    <scope>NUCLEOTIDE SEQUENCE [LARGE SCALE GENOMIC DNA]</scope>
    <source>
        <strain evidence="3">cv. AL8/78</strain>
    </source>
</reference>
<reference evidence="2" key="3">
    <citation type="journal article" date="2017" name="Nature">
        <title>Genome sequence of the progenitor of the wheat D genome Aegilops tauschii.</title>
        <authorList>
            <person name="Luo M.C."/>
            <person name="Gu Y.Q."/>
            <person name="Puiu D."/>
            <person name="Wang H."/>
            <person name="Twardziok S.O."/>
            <person name="Deal K.R."/>
            <person name="Huo N."/>
            <person name="Zhu T."/>
            <person name="Wang L."/>
            <person name="Wang Y."/>
            <person name="McGuire P.E."/>
            <person name="Liu S."/>
            <person name="Long H."/>
            <person name="Ramasamy R.K."/>
            <person name="Rodriguez J.C."/>
            <person name="Van S.L."/>
            <person name="Yuan L."/>
            <person name="Wang Z."/>
            <person name="Xia Z."/>
            <person name="Xiao L."/>
            <person name="Anderson O.D."/>
            <person name="Ouyang S."/>
            <person name="Liang Y."/>
            <person name="Zimin A.V."/>
            <person name="Pertea G."/>
            <person name="Qi P."/>
            <person name="Bennetzen J.L."/>
            <person name="Dai X."/>
            <person name="Dawson M.W."/>
            <person name="Muller H.G."/>
            <person name="Kugler K."/>
            <person name="Rivarola-Duarte L."/>
            <person name="Spannagl M."/>
            <person name="Mayer K.F.X."/>
            <person name="Lu F.H."/>
            <person name="Bevan M.W."/>
            <person name="Leroy P."/>
            <person name="Li P."/>
            <person name="You F.M."/>
            <person name="Sun Q."/>
            <person name="Liu Z."/>
            <person name="Lyons E."/>
            <person name="Wicker T."/>
            <person name="Salzberg S.L."/>
            <person name="Devos K.M."/>
            <person name="Dvorak J."/>
        </authorList>
    </citation>
    <scope>NUCLEOTIDE SEQUENCE [LARGE SCALE GENOMIC DNA]</scope>
    <source>
        <strain evidence="2">cv. AL8/78</strain>
    </source>
</reference>
<evidence type="ECO:0000256" key="1">
    <source>
        <dbReference type="SAM" id="MobiDB-lite"/>
    </source>
</evidence>
<reference evidence="3" key="2">
    <citation type="journal article" date="2017" name="Nat. Plants">
        <title>The Aegilops tauschii genome reveals multiple impacts of transposons.</title>
        <authorList>
            <person name="Zhao G."/>
            <person name="Zou C."/>
            <person name="Li K."/>
            <person name="Wang K."/>
            <person name="Li T."/>
            <person name="Gao L."/>
            <person name="Zhang X."/>
            <person name="Wang H."/>
            <person name="Yang Z."/>
            <person name="Liu X."/>
            <person name="Jiang W."/>
            <person name="Mao L."/>
            <person name="Kong X."/>
            <person name="Jiao Y."/>
            <person name="Jia J."/>
        </authorList>
    </citation>
    <scope>NUCLEOTIDE SEQUENCE [LARGE SCALE GENOMIC DNA]</scope>
    <source>
        <strain evidence="3">cv. AL8/78</strain>
    </source>
</reference>
<dbReference type="AlphaFoldDB" id="A0A453GXE4"/>